<dbReference type="AlphaFoldDB" id="A0A0B4G986"/>
<dbReference type="HOGENOM" id="CLU_022038_0_0_1"/>
<feature type="compositionally biased region" description="Acidic residues" evidence="1">
    <location>
        <begin position="142"/>
        <end position="156"/>
    </location>
</feature>
<name>A0A0B4G986_METGA</name>
<accession>A0A0B4G986</accession>
<evidence type="ECO:0000256" key="1">
    <source>
        <dbReference type="SAM" id="MobiDB-lite"/>
    </source>
</evidence>
<evidence type="ECO:0000313" key="2">
    <source>
        <dbReference type="EMBL" id="KID83295.1"/>
    </source>
</evidence>
<feature type="region of interest" description="Disordered" evidence="1">
    <location>
        <begin position="498"/>
        <end position="534"/>
    </location>
</feature>
<sequence>MSLLAVLAKYLRKEIIGDVEFSKSIAEARSVGNQRILRRSYIKHPHIIQEEFRIEVRDKEHVRCTLKLNVPGHDAPREDTREIIFKPRAWCGPELDVEVSEPQTNLPQNLPTSDAREFASQANASAPQTSIDDSATSAATESELDWQSDGVADEQDDQKQDNKVARYILLMAQYFVKGSLVLVNKPTKSQRTKLAGIRQCVKETQESDEAGGTVRLPALWRQWKKGGVKEDKIFSTTFSHTEELKRYYCARAVDRILKLVSRASQYYGTSAMTIPTFLEIGGFSMTSFGHTTISSDESFFYDGLVSLIDLSWRRLAAAHTEMDQNIQTEQDAEIDHDVGEAHSTMTEQDAVAVLKAFGFHSFYTEADYNSTCKALDQSIFLKAPQTISYELPTSKILRKGRERLDSTCNGHPTSGLSDESSTFILRYAQRLAKHITLDEMVERTKGYKDNEENLELALRVLDGYALPEELAAASITVVYIIVDILLDRCPKPKKALKEKRVTKRKRASGDKAAEYASGRSLSAGHCGPREQPPQWTIRSLESATESNQQVARALHMTK</sequence>
<reference evidence="2 3" key="1">
    <citation type="journal article" date="2014" name="Proc. Natl. Acad. Sci. U.S.A.">
        <title>Trajectory and genomic determinants of fungal-pathogen speciation and host adaptation.</title>
        <authorList>
            <person name="Hu X."/>
            <person name="Xiao G."/>
            <person name="Zheng P."/>
            <person name="Shang Y."/>
            <person name="Su Y."/>
            <person name="Zhang X."/>
            <person name="Liu X."/>
            <person name="Zhan S."/>
            <person name="St Leger R.J."/>
            <person name="Wang C."/>
        </authorList>
    </citation>
    <scope>NUCLEOTIDE SEQUENCE [LARGE SCALE GENOMIC DNA]</scope>
    <source>
        <strain evidence="2 3">ARSEF 977</strain>
    </source>
</reference>
<keyword evidence="3" id="KW-1185">Reference proteome</keyword>
<dbReference type="OrthoDB" id="10343672at2759"/>
<dbReference type="Proteomes" id="UP000031192">
    <property type="component" value="Unassembled WGS sequence"/>
</dbReference>
<proteinExistence type="predicted"/>
<protein>
    <submittedName>
        <fullName evidence="2">Uncharacterized protein</fullName>
    </submittedName>
</protein>
<evidence type="ECO:0000313" key="3">
    <source>
        <dbReference type="Proteomes" id="UP000031192"/>
    </source>
</evidence>
<dbReference type="EMBL" id="AZNH01000062">
    <property type="protein sequence ID" value="KID83295.1"/>
    <property type="molecule type" value="Genomic_DNA"/>
</dbReference>
<feature type="compositionally biased region" description="Polar residues" evidence="1">
    <location>
        <begin position="120"/>
        <end position="140"/>
    </location>
</feature>
<feature type="region of interest" description="Disordered" evidence="1">
    <location>
        <begin position="118"/>
        <end position="158"/>
    </location>
</feature>
<gene>
    <name evidence="2" type="ORF">MGU_09386</name>
</gene>
<organism evidence="2 3">
    <name type="scientific">Metarhizium guizhouense (strain ARSEF 977)</name>
    <dbReference type="NCBI Taxonomy" id="1276136"/>
    <lineage>
        <taxon>Eukaryota</taxon>
        <taxon>Fungi</taxon>
        <taxon>Dikarya</taxon>
        <taxon>Ascomycota</taxon>
        <taxon>Pezizomycotina</taxon>
        <taxon>Sordariomycetes</taxon>
        <taxon>Hypocreomycetidae</taxon>
        <taxon>Hypocreales</taxon>
        <taxon>Clavicipitaceae</taxon>
        <taxon>Metarhizium</taxon>
    </lineage>
</organism>
<comment type="caution">
    <text evidence="2">The sequence shown here is derived from an EMBL/GenBank/DDBJ whole genome shotgun (WGS) entry which is preliminary data.</text>
</comment>